<protein>
    <recommendedName>
        <fullName evidence="3">Protein containing DUF1814</fullName>
    </recommendedName>
</protein>
<dbReference type="EMBL" id="CABL01000017">
    <property type="protein sequence ID" value="CBH75912.1"/>
    <property type="molecule type" value="Genomic_DNA"/>
</dbReference>
<dbReference type="AlphaFoldDB" id="E6PHH4"/>
<sequence length="239" mass="26277">MTEAFKPQRPASLGPIESEVLDVLGRDARADALVIGGGIALKHYVDLRPTHDIDAWWSESSDPAALTAIEAALAAVAERHALTLRRRKTRAGEMHSFDLQQHGRTVFSFQVAPRDIELAAPSRSSWGNLKLESLADTLGSKMTALVARGAPRDFLDVRAACDSGLSTVEAMWELWGKKNPGESSADAKREVLRHLAAIELRNPLSGVAPTDRDRLFETRRWFREVFAGASPLQGEEEKE</sequence>
<name>E6PHH4_9ZZZZ</name>
<organism evidence="1">
    <name type="scientific">mine drainage metagenome</name>
    <dbReference type="NCBI Taxonomy" id="410659"/>
    <lineage>
        <taxon>unclassified sequences</taxon>
        <taxon>metagenomes</taxon>
        <taxon>ecological metagenomes</taxon>
    </lineage>
</organism>
<gene>
    <name evidence="1" type="ORF">CARN1_1079</name>
    <name evidence="2" type="ORF">CARN4_1115</name>
</gene>
<evidence type="ECO:0008006" key="3">
    <source>
        <dbReference type="Google" id="ProtNLM"/>
    </source>
</evidence>
<evidence type="ECO:0000313" key="1">
    <source>
        <dbReference type="EMBL" id="CBH75912.1"/>
    </source>
</evidence>
<comment type="caution">
    <text evidence="1">The sequence shown here is derived from an EMBL/GenBank/DDBJ whole genome shotgun (WGS) entry which is preliminary data.</text>
</comment>
<evidence type="ECO:0000313" key="2">
    <source>
        <dbReference type="EMBL" id="CBI02451.1"/>
    </source>
</evidence>
<accession>E6PHH4</accession>
<dbReference type="Pfam" id="PF08843">
    <property type="entry name" value="AbiEii"/>
    <property type="match status" value="1"/>
</dbReference>
<dbReference type="InterPro" id="IPR014942">
    <property type="entry name" value="AbiEii"/>
</dbReference>
<proteinExistence type="predicted"/>
<reference evidence="1" key="1">
    <citation type="submission" date="2009-10" db="EMBL/GenBank/DDBJ databases">
        <title>Diversity of trophic interactions inside an arsenic-rich microbial ecosystem.</title>
        <authorList>
            <person name="Bertin P.N."/>
            <person name="Heinrich-Salmeron A."/>
            <person name="Pelletier E."/>
            <person name="Goulhen-Chollet F."/>
            <person name="Arsene-Ploetze F."/>
            <person name="Gallien S."/>
            <person name="Calteau A."/>
            <person name="Vallenet D."/>
            <person name="Casiot C."/>
            <person name="Chane-Woon-Ming B."/>
            <person name="Giloteaux L."/>
            <person name="Barakat M."/>
            <person name="Bonnefoy V."/>
            <person name="Bruneel O."/>
            <person name="Chandler M."/>
            <person name="Cleiss J."/>
            <person name="Duran R."/>
            <person name="Elbaz-Poulichet F."/>
            <person name="Fonknechten N."/>
            <person name="Lauga B."/>
            <person name="Mornico D."/>
            <person name="Ortet P."/>
            <person name="Schaeffer C."/>
            <person name="Siguier P."/>
            <person name="Alexander Thil Smith A."/>
            <person name="Van Dorsselaer A."/>
            <person name="Weissenbach J."/>
            <person name="Medigue C."/>
            <person name="Le Paslier D."/>
        </authorList>
    </citation>
    <scope>NUCLEOTIDE SEQUENCE</scope>
</reference>
<dbReference type="EMBL" id="CABO01000038">
    <property type="protein sequence ID" value="CBI02451.1"/>
    <property type="molecule type" value="Genomic_DNA"/>
</dbReference>